<evidence type="ECO:0000313" key="2">
    <source>
        <dbReference type="EMBL" id="HIQ96999.1"/>
    </source>
</evidence>
<dbReference type="Proteomes" id="UP000886886">
    <property type="component" value="Unassembled WGS sequence"/>
</dbReference>
<protein>
    <submittedName>
        <fullName evidence="2">Sporulation protein YqfD</fullName>
    </submittedName>
</protein>
<dbReference type="Pfam" id="PF06898">
    <property type="entry name" value="YqfD"/>
    <property type="match status" value="1"/>
</dbReference>
<proteinExistence type="predicted"/>
<dbReference type="PIRSF" id="PIRSF029895">
    <property type="entry name" value="SpoIV"/>
    <property type="match status" value="1"/>
</dbReference>
<keyword evidence="1" id="KW-0812">Transmembrane</keyword>
<name>A0A9D0ZWB5_9FIRM</name>
<comment type="caution">
    <text evidence="2">The sequence shown here is derived from an EMBL/GenBank/DDBJ whole genome shotgun (WGS) entry which is preliminary data.</text>
</comment>
<keyword evidence="1" id="KW-0472">Membrane</keyword>
<evidence type="ECO:0000313" key="3">
    <source>
        <dbReference type="Proteomes" id="UP000886886"/>
    </source>
</evidence>
<dbReference type="AlphaFoldDB" id="A0A9D0ZWB5"/>
<dbReference type="InterPro" id="IPR010690">
    <property type="entry name" value="YqfD"/>
</dbReference>
<feature type="transmembrane region" description="Helical" evidence="1">
    <location>
        <begin position="89"/>
        <end position="109"/>
    </location>
</feature>
<gene>
    <name evidence="2" type="primary">yqfD</name>
    <name evidence="2" type="ORF">IAB26_10605</name>
</gene>
<dbReference type="NCBIfam" id="TIGR02876">
    <property type="entry name" value="spore_yqfD"/>
    <property type="match status" value="1"/>
</dbReference>
<organism evidence="2 3">
    <name type="scientific">Candidatus Limivivens merdigallinarum</name>
    <dbReference type="NCBI Taxonomy" id="2840859"/>
    <lineage>
        <taxon>Bacteria</taxon>
        <taxon>Bacillati</taxon>
        <taxon>Bacillota</taxon>
        <taxon>Clostridia</taxon>
        <taxon>Lachnospirales</taxon>
        <taxon>Lachnospiraceae</taxon>
        <taxon>Lachnospiraceae incertae sedis</taxon>
        <taxon>Candidatus Limivivens</taxon>
    </lineage>
</organism>
<sequence>MIEALQRYLKGWVRIRLEGGSYERFLNLLSAKEIDTWDLLSVDGGYELSIRLCDVRKLKDIRRKCSTRIKIVKKSGFPFFLHTYRRRKFLAVGALFGFLLMFFLSSFIWNIEVSGNLGETDETVFAYLKSEGVFFGAKKSTLDCKELQAKLRQEFPDFIWVSARLVGTSLFIDVEENAITDPGQEQLPVSSLQAERGGTVVSIVTRKGTPLVKAGDRVEKGEILVSSALPIYNDSQELEKTEYCAADADIFLRTVYEYQDSFPLQYQKKVYTGREEKDYFIRIFNGIFRLAHPDTAFSDYDTMTESHQLGFSRYFKLPLFVGQRISREYRMETFTYTGEEAEREAARQIQANLQKIQDGGAEIEDKQIEITVTGKECRMEGTVTLIQKTGKRVTEIPIEG</sequence>
<keyword evidence="1" id="KW-1133">Transmembrane helix</keyword>
<reference evidence="2" key="2">
    <citation type="journal article" date="2021" name="PeerJ">
        <title>Extensive microbial diversity within the chicken gut microbiome revealed by metagenomics and culture.</title>
        <authorList>
            <person name="Gilroy R."/>
            <person name="Ravi A."/>
            <person name="Getino M."/>
            <person name="Pursley I."/>
            <person name="Horton D.L."/>
            <person name="Alikhan N.F."/>
            <person name="Baker D."/>
            <person name="Gharbi K."/>
            <person name="Hall N."/>
            <person name="Watson M."/>
            <person name="Adriaenssens E.M."/>
            <person name="Foster-Nyarko E."/>
            <person name="Jarju S."/>
            <person name="Secka A."/>
            <person name="Antonio M."/>
            <person name="Oren A."/>
            <person name="Chaudhuri R.R."/>
            <person name="La Ragione R."/>
            <person name="Hildebrand F."/>
            <person name="Pallen M.J."/>
        </authorList>
    </citation>
    <scope>NUCLEOTIDE SEQUENCE</scope>
    <source>
        <strain evidence="2">ChiSjej3B21-11622</strain>
    </source>
</reference>
<accession>A0A9D0ZWB5</accession>
<reference evidence="2" key="1">
    <citation type="submission" date="2020-10" db="EMBL/GenBank/DDBJ databases">
        <authorList>
            <person name="Gilroy R."/>
        </authorList>
    </citation>
    <scope>NUCLEOTIDE SEQUENCE</scope>
    <source>
        <strain evidence="2">ChiSjej3B21-11622</strain>
    </source>
</reference>
<dbReference type="EMBL" id="DVFT01000157">
    <property type="protein sequence ID" value="HIQ96999.1"/>
    <property type="molecule type" value="Genomic_DNA"/>
</dbReference>
<evidence type="ECO:0000256" key="1">
    <source>
        <dbReference type="SAM" id="Phobius"/>
    </source>
</evidence>